<dbReference type="PANTHER" id="PTHR43003:SF5">
    <property type="entry name" value="DNA-3-METHYLADENINE GLYCOSYLASE"/>
    <property type="match status" value="1"/>
</dbReference>
<evidence type="ECO:0000256" key="2">
    <source>
        <dbReference type="ARBA" id="ARBA00022763"/>
    </source>
</evidence>
<dbReference type="SUPFAM" id="SSF48150">
    <property type="entry name" value="DNA-glycosylase"/>
    <property type="match status" value="1"/>
</dbReference>
<dbReference type="GO" id="GO:0032993">
    <property type="term" value="C:protein-DNA complex"/>
    <property type="evidence" value="ECO:0007669"/>
    <property type="project" value="TreeGrafter"/>
</dbReference>
<dbReference type="Gene3D" id="1.10.1670.40">
    <property type="match status" value="1"/>
</dbReference>
<evidence type="ECO:0000259" key="5">
    <source>
        <dbReference type="SMART" id="SM00478"/>
    </source>
</evidence>
<feature type="compositionally biased region" description="Low complexity" evidence="4">
    <location>
        <begin position="385"/>
        <end position="401"/>
    </location>
</feature>
<dbReference type="PANTHER" id="PTHR43003">
    <property type="entry name" value="DNA-3-METHYLADENINE GLYCOSYLASE"/>
    <property type="match status" value="1"/>
</dbReference>
<name>A0A7I8LF94_SPIIN</name>
<dbReference type="Gene3D" id="1.10.340.30">
    <property type="entry name" value="Hypothetical protein, domain 2"/>
    <property type="match status" value="1"/>
</dbReference>
<comment type="similarity">
    <text evidence="1">Belongs to the alkylbase DNA glycosidase AlkA family.</text>
</comment>
<dbReference type="Proteomes" id="UP000663760">
    <property type="component" value="Chromosome 15"/>
</dbReference>
<evidence type="ECO:0000256" key="4">
    <source>
        <dbReference type="SAM" id="MobiDB-lite"/>
    </source>
</evidence>
<dbReference type="EMBL" id="LR746278">
    <property type="protein sequence ID" value="CAA7408346.1"/>
    <property type="molecule type" value="Genomic_DNA"/>
</dbReference>
<dbReference type="CDD" id="cd00056">
    <property type="entry name" value="ENDO3c"/>
    <property type="match status" value="1"/>
</dbReference>
<dbReference type="InterPro" id="IPR051912">
    <property type="entry name" value="Alkylbase_DNA_Glycosylase/TA"/>
</dbReference>
<gene>
    <name evidence="6" type="ORF">SI8410_15019024</name>
</gene>
<dbReference type="GO" id="GO:0006307">
    <property type="term" value="P:DNA alkylation repair"/>
    <property type="evidence" value="ECO:0007669"/>
    <property type="project" value="TreeGrafter"/>
</dbReference>
<dbReference type="GO" id="GO:0005634">
    <property type="term" value="C:nucleus"/>
    <property type="evidence" value="ECO:0007669"/>
    <property type="project" value="TreeGrafter"/>
</dbReference>
<dbReference type="InterPro" id="IPR011257">
    <property type="entry name" value="DNA_glycosylase"/>
</dbReference>
<feature type="compositionally biased region" description="Polar residues" evidence="4">
    <location>
        <begin position="27"/>
        <end position="52"/>
    </location>
</feature>
<organism evidence="6 7">
    <name type="scientific">Spirodela intermedia</name>
    <name type="common">Intermediate duckweed</name>
    <dbReference type="NCBI Taxonomy" id="51605"/>
    <lineage>
        <taxon>Eukaryota</taxon>
        <taxon>Viridiplantae</taxon>
        <taxon>Streptophyta</taxon>
        <taxon>Embryophyta</taxon>
        <taxon>Tracheophyta</taxon>
        <taxon>Spermatophyta</taxon>
        <taxon>Magnoliopsida</taxon>
        <taxon>Liliopsida</taxon>
        <taxon>Araceae</taxon>
        <taxon>Lemnoideae</taxon>
        <taxon>Spirodela</taxon>
    </lineage>
</organism>
<sequence>MASAPPPTAPSAVPSPAAGSPRPTPSTPFLSHVSTSDRNISINPNHNPSASGGSAGNLDLPTTAAESAAAGTAPSNGPAKIPFRPRKTRKLAAAKQETDDKVEPGAASQEGNNGAIVVAGPVVIHNHPRTVYRVPPRPLSAQGEVAAAIGHLRSADPQLAQVIDAHDPPVFQSLHPPFHSLTRSILYQQLAFKAAASIYSRFLALCGGEDGVVPEVVLGLSAHQLRQIGVSARKASYLHDLANKYRSGILSDSSIVAMDDKSLFTMLNMVKGIGAWSVHMFMIFSLHRPDVLPVGDVGVRKGVQLLYGLDTLPRPSQMEQLCERWKPYRSVGSWYMWRLVEAKGMPAALATVSSGAAVMVAANGGSIEASQIVGVPSALPSHLRQQMPQQHQHLHPPQNLHPHQHQHQQQHQHQLQMQSQLVDVIHSIPNLG</sequence>
<proteinExistence type="inferred from homology"/>
<dbReference type="AlphaFoldDB" id="A0A7I8LF94"/>
<keyword evidence="2" id="KW-0227">DNA damage</keyword>
<dbReference type="GO" id="GO:0032131">
    <property type="term" value="F:alkylated DNA binding"/>
    <property type="evidence" value="ECO:0007669"/>
    <property type="project" value="TreeGrafter"/>
</dbReference>
<feature type="compositionally biased region" description="Low complexity" evidence="4">
    <location>
        <begin position="62"/>
        <end position="73"/>
    </location>
</feature>
<feature type="compositionally biased region" description="Basic residues" evidence="4">
    <location>
        <begin position="83"/>
        <end position="92"/>
    </location>
</feature>
<feature type="compositionally biased region" description="Low complexity" evidence="4">
    <location>
        <begin position="10"/>
        <end position="21"/>
    </location>
</feature>
<reference evidence="6" key="1">
    <citation type="submission" date="2020-02" db="EMBL/GenBank/DDBJ databases">
        <authorList>
            <person name="Scholz U."/>
            <person name="Mascher M."/>
            <person name="Fiebig A."/>
        </authorList>
    </citation>
    <scope>NUCLEOTIDE SEQUENCE</scope>
</reference>
<dbReference type="InterPro" id="IPR003265">
    <property type="entry name" value="HhH-GPD_domain"/>
</dbReference>
<dbReference type="GO" id="GO:0008725">
    <property type="term" value="F:DNA-3-methyladenine glycosylase activity"/>
    <property type="evidence" value="ECO:0007669"/>
    <property type="project" value="TreeGrafter"/>
</dbReference>
<accession>A0A7I8LF94</accession>
<protein>
    <recommendedName>
        <fullName evidence="5">HhH-GPD domain-containing protein</fullName>
    </recommendedName>
</protein>
<evidence type="ECO:0000256" key="3">
    <source>
        <dbReference type="ARBA" id="ARBA00023204"/>
    </source>
</evidence>
<feature type="domain" description="HhH-GPD" evidence="5">
    <location>
        <begin position="186"/>
        <end position="341"/>
    </location>
</feature>
<dbReference type="GO" id="GO:0043916">
    <property type="term" value="F:DNA-7-methylguanine glycosylase activity"/>
    <property type="evidence" value="ECO:0007669"/>
    <property type="project" value="TreeGrafter"/>
</dbReference>
<evidence type="ECO:0000313" key="6">
    <source>
        <dbReference type="EMBL" id="CAA7408346.1"/>
    </source>
</evidence>
<evidence type="ECO:0000313" key="7">
    <source>
        <dbReference type="Proteomes" id="UP000663760"/>
    </source>
</evidence>
<dbReference type="Pfam" id="PF00730">
    <property type="entry name" value="HhH-GPD"/>
    <property type="match status" value="1"/>
</dbReference>
<dbReference type="GO" id="GO:0006285">
    <property type="term" value="P:base-excision repair, AP site formation"/>
    <property type="evidence" value="ECO:0007669"/>
    <property type="project" value="TreeGrafter"/>
</dbReference>
<dbReference type="SMART" id="SM00478">
    <property type="entry name" value="ENDO3c"/>
    <property type="match status" value="1"/>
</dbReference>
<feature type="region of interest" description="Disordered" evidence="4">
    <location>
        <begin position="383"/>
        <end position="416"/>
    </location>
</feature>
<dbReference type="FunFam" id="1.10.340.30:FF:000004">
    <property type="entry name" value="DNA-3-methyladenine glycosylase II"/>
    <property type="match status" value="1"/>
</dbReference>
<evidence type="ECO:0000256" key="1">
    <source>
        <dbReference type="ARBA" id="ARBA00010817"/>
    </source>
</evidence>
<feature type="region of interest" description="Disordered" evidence="4">
    <location>
        <begin position="1"/>
        <end position="112"/>
    </location>
</feature>
<keyword evidence="3" id="KW-0234">DNA repair</keyword>
<keyword evidence="7" id="KW-1185">Reference proteome</keyword>
<dbReference type="OrthoDB" id="415889at2759"/>